<protein>
    <recommendedName>
        <fullName evidence="2">BTB domain-containing protein</fullName>
    </recommendedName>
</protein>
<evidence type="ECO:0000256" key="1">
    <source>
        <dbReference type="SAM" id="MobiDB-lite"/>
    </source>
</evidence>
<accession>A0A813NXH9</accession>
<dbReference type="PANTHER" id="PTHR22744:SF17">
    <property type="entry name" value="BTB DOMAIN-CONTAINING PROTEIN"/>
    <property type="match status" value="1"/>
</dbReference>
<evidence type="ECO:0000313" key="6">
    <source>
        <dbReference type="EMBL" id="CAF3548277.1"/>
    </source>
</evidence>
<gene>
    <name evidence="3" type="ORF">GPM918_LOCUS540</name>
    <name evidence="4" type="ORF">OVA965_LOCUS2913</name>
    <name evidence="5" type="ORF">SRO942_LOCUS541</name>
    <name evidence="6" type="ORF">TMI583_LOCUS2912</name>
</gene>
<dbReference type="PROSITE" id="PS50097">
    <property type="entry name" value="BTB"/>
    <property type="match status" value="1"/>
</dbReference>
<dbReference type="EMBL" id="CAJOBA010000662">
    <property type="protein sequence ID" value="CAF3548277.1"/>
    <property type="molecule type" value="Genomic_DNA"/>
</dbReference>
<reference evidence="3" key="1">
    <citation type="submission" date="2021-02" db="EMBL/GenBank/DDBJ databases">
        <authorList>
            <person name="Nowell W R."/>
        </authorList>
    </citation>
    <scope>NUCLEOTIDE SEQUENCE</scope>
</reference>
<feature type="compositionally biased region" description="Polar residues" evidence="1">
    <location>
        <begin position="159"/>
        <end position="183"/>
    </location>
</feature>
<dbReference type="EMBL" id="CAJNOK010000662">
    <property type="protein sequence ID" value="CAF0767767.1"/>
    <property type="molecule type" value="Genomic_DNA"/>
</dbReference>
<dbReference type="Gene3D" id="3.30.710.10">
    <property type="entry name" value="Potassium Channel Kv1.1, Chain A"/>
    <property type="match status" value="1"/>
</dbReference>
<feature type="region of interest" description="Disordered" evidence="1">
    <location>
        <begin position="159"/>
        <end position="199"/>
    </location>
</feature>
<proteinExistence type="predicted"/>
<dbReference type="AlphaFoldDB" id="A0A813NXH9"/>
<dbReference type="InterPro" id="IPR000210">
    <property type="entry name" value="BTB/POZ_dom"/>
</dbReference>
<evidence type="ECO:0000313" key="4">
    <source>
        <dbReference type="EMBL" id="CAF0767767.1"/>
    </source>
</evidence>
<evidence type="ECO:0000313" key="3">
    <source>
        <dbReference type="EMBL" id="CAF0745970.1"/>
    </source>
</evidence>
<dbReference type="Proteomes" id="UP000682733">
    <property type="component" value="Unassembled WGS sequence"/>
</dbReference>
<comment type="caution">
    <text evidence="3">The sequence shown here is derived from an EMBL/GenBank/DDBJ whole genome shotgun (WGS) entry which is preliminary data.</text>
</comment>
<dbReference type="EMBL" id="CAJNOQ010000042">
    <property type="protein sequence ID" value="CAF0745970.1"/>
    <property type="molecule type" value="Genomic_DNA"/>
</dbReference>
<dbReference type="CDD" id="cd18186">
    <property type="entry name" value="BTB_POZ_ZBTB_KLHL-like"/>
    <property type="match status" value="1"/>
</dbReference>
<dbReference type="Proteomes" id="UP000663829">
    <property type="component" value="Unassembled WGS sequence"/>
</dbReference>
<organism evidence="3 7">
    <name type="scientific">Didymodactylos carnosus</name>
    <dbReference type="NCBI Taxonomy" id="1234261"/>
    <lineage>
        <taxon>Eukaryota</taxon>
        <taxon>Metazoa</taxon>
        <taxon>Spiralia</taxon>
        <taxon>Gnathifera</taxon>
        <taxon>Rotifera</taxon>
        <taxon>Eurotatoria</taxon>
        <taxon>Bdelloidea</taxon>
        <taxon>Philodinida</taxon>
        <taxon>Philodinidae</taxon>
        <taxon>Didymodactylos</taxon>
    </lineage>
</organism>
<sequence length="356" mass="41305">MSTPPQLHLLYSATSESISPYDYFTKSNAKSDVILVADHVKFHCHRLILSLVSPVFTRMFDGHFKEHNEQEIVLNGKKSKSILELLIYIYPQFHNSINPTNIEDFLQLSDEYMIDHVKQPCREFLARELEQYKYVIMPTKQKVEQPSLSSKDFHSSDLVLNTDPTSSSNHRLRPTSSSRQTPASVKFPSSKYLKPSSSNTPSKYLVTIDQYEIPKYFDSTSSRIKFSSEEIELWLKRLKILYSIDKTRYFEQIIEHILSLLHFISSTLILPLLKITSPTDEQLLNDLLRARLFFLEEFDGNEVKRLIRLPESYRTFITTTLARRNDISCESSSNEPILVDENGPLLNMTLQIDQEP</sequence>
<dbReference type="Proteomes" id="UP000681722">
    <property type="component" value="Unassembled WGS sequence"/>
</dbReference>
<keyword evidence="7" id="KW-1185">Reference proteome</keyword>
<dbReference type="InterPro" id="IPR011333">
    <property type="entry name" value="SKP1/BTB/POZ_sf"/>
</dbReference>
<dbReference type="PANTHER" id="PTHR22744">
    <property type="entry name" value="HELIX LOOP HELIX PROTEIN 21-RELATED"/>
    <property type="match status" value="1"/>
</dbReference>
<dbReference type="EMBL" id="CAJOBC010000042">
    <property type="protein sequence ID" value="CAF3524720.1"/>
    <property type="molecule type" value="Genomic_DNA"/>
</dbReference>
<dbReference type="SMART" id="SM00225">
    <property type="entry name" value="BTB"/>
    <property type="match status" value="1"/>
</dbReference>
<evidence type="ECO:0000313" key="7">
    <source>
        <dbReference type="Proteomes" id="UP000663829"/>
    </source>
</evidence>
<dbReference type="Pfam" id="PF00651">
    <property type="entry name" value="BTB"/>
    <property type="match status" value="1"/>
</dbReference>
<feature type="domain" description="BTB" evidence="2">
    <location>
        <begin position="31"/>
        <end position="90"/>
    </location>
</feature>
<evidence type="ECO:0000313" key="5">
    <source>
        <dbReference type="EMBL" id="CAF3524720.1"/>
    </source>
</evidence>
<name>A0A813NXH9_9BILA</name>
<dbReference type="Proteomes" id="UP000677228">
    <property type="component" value="Unassembled WGS sequence"/>
</dbReference>
<dbReference type="SUPFAM" id="SSF54695">
    <property type="entry name" value="POZ domain"/>
    <property type="match status" value="1"/>
</dbReference>
<evidence type="ECO:0000259" key="2">
    <source>
        <dbReference type="PROSITE" id="PS50097"/>
    </source>
</evidence>
<dbReference type="OrthoDB" id="437903at2759"/>